<dbReference type="Proteomes" id="UP000518752">
    <property type="component" value="Unassembled WGS sequence"/>
</dbReference>
<evidence type="ECO:0000313" key="2">
    <source>
        <dbReference type="Proteomes" id="UP000518752"/>
    </source>
</evidence>
<sequence length="332" mass="35592">MKTVIAGGAVSQVDPDSSGLNPAWRKAAAHIVFGGNWPQGSTVSDIRLVQNTVKGYLSVLEDLVGPGGGAYFNEASLYEQTFEQTFFGDHCSKLQSIKNAGRFLVSILRHLQSSQSIRNISHVLIYQRLTQSFRSRVSSISVGIHLLMDNMKVGRSTPPECRSFGAGKKLVEEEEVAWTSVPSSNSFFWRSKRLLRKRTSVRDIIVRPTNPPTTPPAIAPAEDGFRLPGDSDDAGDNAVFDGNGLGEDVVDCEEEGVGESSGAVTARTSGVGLPVPPGFNAVNGPLKQFPTSELIKLHPSALVGLLLGPHNSIQPEAEATMVRGAVVTKTKN</sequence>
<evidence type="ECO:0000313" key="1">
    <source>
        <dbReference type="EMBL" id="KAF5392708.1"/>
    </source>
</evidence>
<keyword evidence="2" id="KW-1185">Reference proteome</keyword>
<comment type="caution">
    <text evidence="1">The sequence shown here is derived from an EMBL/GenBank/DDBJ whole genome shotgun (WGS) entry which is preliminary data.</text>
</comment>
<protein>
    <submittedName>
        <fullName evidence="1">Uncharacterized protein</fullName>
    </submittedName>
</protein>
<name>A0A8H5MG17_9AGAR</name>
<dbReference type="EMBL" id="JAACJN010000004">
    <property type="protein sequence ID" value="KAF5392708.1"/>
    <property type="molecule type" value="Genomic_DNA"/>
</dbReference>
<proteinExistence type="predicted"/>
<dbReference type="OrthoDB" id="9983560at2759"/>
<organism evidence="1 2">
    <name type="scientific">Collybiopsis confluens</name>
    <dbReference type="NCBI Taxonomy" id="2823264"/>
    <lineage>
        <taxon>Eukaryota</taxon>
        <taxon>Fungi</taxon>
        <taxon>Dikarya</taxon>
        <taxon>Basidiomycota</taxon>
        <taxon>Agaricomycotina</taxon>
        <taxon>Agaricomycetes</taxon>
        <taxon>Agaricomycetidae</taxon>
        <taxon>Agaricales</taxon>
        <taxon>Marasmiineae</taxon>
        <taxon>Omphalotaceae</taxon>
        <taxon>Collybiopsis</taxon>
    </lineage>
</organism>
<accession>A0A8H5MG17</accession>
<dbReference type="AlphaFoldDB" id="A0A8H5MG17"/>
<gene>
    <name evidence="1" type="ORF">D9757_000995</name>
</gene>
<reference evidence="1 2" key="1">
    <citation type="journal article" date="2020" name="ISME J.">
        <title>Uncovering the hidden diversity of litter-decomposition mechanisms in mushroom-forming fungi.</title>
        <authorList>
            <person name="Floudas D."/>
            <person name="Bentzer J."/>
            <person name="Ahren D."/>
            <person name="Johansson T."/>
            <person name="Persson P."/>
            <person name="Tunlid A."/>
        </authorList>
    </citation>
    <scope>NUCLEOTIDE SEQUENCE [LARGE SCALE GENOMIC DNA]</scope>
    <source>
        <strain evidence="1 2">CBS 406.79</strain>
    </source>
</reference>